<organism evidence="4">
    <name type="scientific">Paenibacillus sp. BIHB 4019</name>
    <dbReference type="NCBI Taxonomy" id="1870819"/>
    <lineage>
        <taxon>Bacteria</taxon>
        <taxon>Bacillati</taxon>
        <taxon>Bacillota</taxon>
        <taxon>Bacilli</taxon>
        <taxon>Bacillales</taxon>
        <taxon>Paenibacillaceae</taxon>
        <taxon>Paenibacillus</taxon>
    </lineage>
</organism>
<feature type="region of interest" description="Disordered" evidence="1">
    <location>
        <begin position="521"/>
        <end position="541"/>
    </location>
</feature>
<dbReference type="Pfam" id="PF02368">
    <property type="entry name" value="Big_2"/>
    <property type="match status" value="1"/>
</dbReference>
<evidence type="ECO:0000259" key="3">
    <source>
        <dbReference type="Pfam" id="PF18964"/>
    </source>
</evidence>
<dbReference type="InterPro" id="IPR008964">
    <property type="entry name" value="Invasin/intimin_cell_adhesion"/>
</dbReference>
<dbReference type="AlphaFoldDB" id="A0A1B2DL57"/>
<gene>
    <name evidence="4" type="ORF">BBD42_19630</name>
</gene>
<feature type="region of interest" description="Disordered" evidence="1">
    <location>
        <begin position="422"/>
        <end position="442"/>
    </location>
</feature>
<protein>
    <recommendedName>
        <fullName evidence="5">DUF5704 domain-containing protein</fullName>
    </recommendedName>
</protein>
<dbReference type="InterPro" id="IPR043759">
    <property type="entry name" value="DUF5704"/>
</dbReference>
<feature type="domain" description="BIG2" evidence="2">
    <location>
        <begin position="245"/>
        <end position="310"/>
    </location>
</feature>
<dbReference type="Pfam" id="PF18964">
    <property type="entry name" value="DUF5704"/>
    <property type="match status" value="1"/>
</dbReference>
<reference evidence="4" key="1">
    <citation type="submission" date="2016-08" db="EMBL/GenBank/DDBJ databases">
        <title>Complete Genome Seqeunce of Paenibacillus sp. BIHB 4019 from tea rhizoplane.</title>
        <authorList>
            <person name="Thakur R."/>
            <person name="Swarnkar M.K."/>
            <person name="Gulati A."/>
        </authorList>
    </citation>
    <scope>NUCLEOTIDE SEQUENCE [LARGE SCALE GENOMIC DNA]</scope>
    <source>
        <strain evidence="4">BIHB4019</strain>
    </source>
</reference>
<evidence type="ECO:0000259" key="2">
    <source>
        <dbReference type="Pfam" id="PF02368"/>
    </source>
</evidence>
<dbReference type="EMBL" id="CP016808">
    <property type="protein sequence ID" value="ANY68435.1"/>
    <property type="molecule type" value="Genomic_DNA"/>
</dbReference>
<feature type="region of interest" description="Disordered" evidence="1">
    <location>
        <begin position="94"/>
        <end position="116"/>
    </location>
</feature>
<name>A0A1B2DL57_9BACL</name>
<evidence type="ECO:0000313" key="4">
    <source>
        <dbReference type="EMBL" id="ANY68435.1"/>
    </source>
</evidence>
<proteinExistence type="predicted"/>
<dbReference type="Gene3D" id="2.60.40.1080">
    <property type="match status" value="1"/>
</dbReference>
<dbReference type="InterPro" id="IPR003343">
    <property type="entry name" value="Big_2"/>
</dbReference>
<dbReference type="SUPFAM" id="SSF49373">
    <property type="entry name" value="Invasin/intimin cell-adhesion fragments"/>
    <property type="match status" value="1"/>
</dbReference>
<evidence type="ECO:0000256" key="1">
    <source>
        <dbReference type="SAM" id="MobiDB-lite"/>
    </source>
</evidence>
<sequence length="1130" mass="124676">MNTTRVFLSLMVLGTFIALLLSSGNGKSVRAAESVPPVAYDIRFNPLSANYTGSKQHKYYPVIAQSIATPKIMWYQIDNGNFWADSADSIGEGYPGRAEADNGNTNPATRDTAPYPVPTTFIGVTRMALYAPGTFKDADGQEHTLTQDKYGLSSTPSEHAFINESVWNGAQGVWLNPGRTNNKFLVYKVTTGGPNKTNRYATGNTRPGGQDKFIVEYWFETRLTWRGEDEQIKEIRIQGASPSAVGATSQLTAQIKTEGFEARDWQNTATNVIWKSDRSAVISVDERTGLVTAHSRGSAVITANWKDDGADGYNITARITLTVGATTCTGASCTPGTSVICEAQPGLSRSQTSLATETRGEIRADARGAEQFDVSKGIPSSDALYANVFGKAYLFDYTFDQEEGTCTFKIPVSKTYTLKWQTEESDGTDSDGNPRTRTVRHQESETVTTIYDVERPFAYWEITTFDAWGLKQATLNQYALPYGAITLLPIGYTAPDVQGGVTAEHMEKPPYSAKVLAGETIDGGSSRPSVPSEDWSEEAEGQVGRIKVWNDRLDFDGSVIMDDVQQEDETPEPIDIVEAEEIGEDVLYESGLIIPGTRANSRDEPSDGILSYESLLSINGEGDVQTFPIDGLNTVTVHTPVVNDSEAPDENRGFDQSVIPNMARTVLVLGREFSVDFDETAPHLNQLGYGNRDYARYTRNKRIVFPFDVYHGSTFYPAQTWIDYPVGAAKQTYRIPVWVPEGNYDAVTQAWAINTPDGSSAYQIDFNGDLANYGASRTLLFTVQGRISDFTITDIGDLRYESVFRTAKGSKQHSGYVYESGGRTKDREETVLASQPLRLLPIRPGSHPREAATVPHNGYPISFYFETIGSYSGKDAGIQIQPSFWFVSKQGGSAQEVDLYYDVSGPRNKLIKVGSARDQELYSRTYQLADLLRGVTTTSLSQAASYEYDYLLSPANRFGASWEKFWKHYITRKTVISAGYGLEELSYASRTLVGPSGSQVPASVNAVQAMRSVQRWYGEYSLQIAPYVLPKGTTILEVARQNGGALNGSEAAFLKNGYLMVHFDLSAYQQERKANPEIRYDAPMANMWEIEGQPLSSVSYSGQTYRFQYGDIAMFESSFSVRNDFQGTGR</sequence>
<feature type="domain" description="DUF5704" evidence="3">
    <location>
        <begin position="372"/>
        <end position="551"/>
    </location>
</feature>
<accession>A0A1B2DL57</accession>
<evidence type="ECO:0008006" key="5">
    <source>
        <dbReference type="Google" id="ProtNLM"/>
    </source>
</evidence>